<dbReference type="Proteomes" id="UP000078534">
    <property type="component" value="Unassembled WGS sequence"/>
</dbReference>
<comment type="caution">
    <text evidence="1">The sequence shown here is derived from an EMBL/GenBank/DDBJ whole genome shotgun (WGS) entry which is preliminary data.</text>
</comment>
<accession>A0A179STQ0</accession>
<dbReference type="STRING" id="152268.A6K24_06240"/>
<organism evidence="1 2">
    <name type="scientific">Metabacillus litoralis</name>
    <dbReference type="NCBI Taxonomy" id="152268"/>
    <lineage>
        <taxon>Bacteria</taxon>
        <taxon>Bacillati</taxon>
        <taxon>Bacillota</taxon>
        <taxon>Bacilli</taxon>
        <taxon>Bacillales</taxon>
        <taxon>Bacillaceae</taxon>
        <taxon>Metabacillus</taxon>
    </lineage>
</organism>
<dbReference type="RefSeq" id="WP_066334983.1">
    <property type="nucleotide sequence ID" value="NZ_LWSG01000023.1"/>
</dbReference>
<protein>
    <submittedName>
        <fullName evidence="1">Uncharacterized protein</fullName>
    </submittedName>
</protein>
<evidence type="ECO:0000313" key="2">
    <source>
        <dbReference type="Proteomes" id="UP000078534"/>
    </source>
</evidence>
<evidence type="ECO:0000313" key="1">
    <source>
        <dbReference type="EMBL" id="OAS85107.1"/>
    </source>
</evidence>
<proteinExistence type="predicted"/>
<keyword evidence="2" id="KW-1185">Reference proteome</keyword>
<gene>
    <name evidence="1" type="ORF">A6K24_06240</name>
</gene>
<name>A0A179STQ0_9BACI</name>
<dbReference type="EMBL" id="LWSG01000023">
    <property type="protein sequence ID" value="OAS85107.1"/>
    <property type="molecule type" value="Genomic_DNA"/>
</dbReference>
<reference evidence="2" key="1">
    <citation type="submission" date="2016-04" db="EMBL/GenBank/DDBJ databases">
        <authorList>
            <person name="Lyu Z."/>
            <person name="Lyu W."/>
        </authorList>
    </citation>
    <scope>NUCLEOTIDE SEQUENCE [LARGE SCALE GENOMIC DNA]</scope>
    <source>
        <strain evidence="2">C44</strain>
    </source>
</reference>
<dbReference type="OrthoDB" id="973752at2"/>
<dbReference type="AlphaFoldDB" id="A0A179STQ0"/>
<sequence length="77" mass="9178">MNKCKIAKGSSLAHFFLTYWDYSLWTYDNETKNEIEIKVRDINTDKWYYVEHLGKTVHLTEVDAIGSDSELKRFLEE</sequence>